<keyword evidence="8" id="KW-0966">Cell projection</keyword>
<dbReference type="SUPFAM" id="SSF64518">
    <property type="entry name" value="Phase 1 flagellin"/>
    <property type="match status" value="1"/>
</dbReference>
<dbReference type="GO" id="GO:0005576">
    <property type="term" value="C:extracellular region"/>
    <property type="evidence" value="ECO:0007669"/>
    <property type="project" value="UniProtKB-SubCell"/>
</dbReference>
<dbReference type="PRINTS" id="PR00207">
    <property type="entry name" value="FLAGELLIN"/>
</dbReference>
<feature type="domain" description="Flagellin C-terminal" evidence="7">
    <location>
        <begin position="327"/>
        <end position="411"/>
    </location>
</feature>
<proteinExistence type="inferred from homology"/>
<evidence type="ECO:0000256" key="2">
    <source>
        <dbReference type="ARBA" id="ARBA00022525"/>
    </source>
</evidence>
<keyword evidence="5" id="KW-0175">Coiled coil</keyword>
<evidence type="ECO:0000259" key="6">
    <source>
        <dbReference type="Pfam" id="PF00669"/>
    </source>
</evidence>
<protein>
    <recommendedName>
        <fullName evidence="4">Flagellin</fullName>
    </recommendedName>
</protein>
<dbReference type="InterPro" id="IPR001492">
    <property type="entry name" value="Flagellin"/>
</dbReference>
<dbReference type="PANTHER" id="PTHR42792:SF2">
    <property type="entry name" value="FLAGELLIN"/>
    <property type="match status" value="1"/>
</dbReference>
<dbReference type="InterPro" id="IPR046358">
    <property type="entry name" value="Flagellin_C"/>
</dbReference>
<dbReference type="Proteomes" id="UP000290287">
    <property type="component" value="Unassembled WGS sequence"/>
</dbReference>
<accession>A0A4Q0YMA4</accession>
<dbReference type="Gene3D" id="1.20.1330.10">
    <property type="entry name" value="f41 fragment of flagellin, N-terminal domain"/>
    <property type="match status" value="1"/>
</dbReference>
<comment type="function">
    <text evidence="4">Flagellin is the subunit protein which polymerizes to form the filaments of bacterial flagella.</text>
</comment>
<comment type="caution">
    <text evidence="8">The sequence shown here is derived from an EMBL/GenBank/DDBJ whole genome shotgun (WGS) entry which is preliminary data.</text>
</comment>
<dbReference type="AlphaFoldDB" id="A0A4Q0YMA4"/>
<evidence type="ECO:0000313" key="8">
    <source>
        <dbReference type="EMBL" id="RXJ71972.1"/>
    </source>
</evidence>
<dbReference type="EMBL" id="PEIB01000028">
    <property type="protein sequence ID" value="RXJ71972.1"/>
    <property type="molecule type" value="Genomic_DNA"/>
</dbReference>
<comment type="subcellular location">
    <subcellularLocation>
        <location evidence="4">Secreted</location>
    </subcellularLocation>
    <subcellularLocation>
        <location evidence="4">Bacterial flagellum</location>
    </subcellularLocation>
</comment>
<feature type="coiled-coil region" evidence="5">
    <location>
        <begin position="102"/>
        <end position="129"/>
    </location>
</feature>
<dbReference type="Pfam" id="PF00669">
    <property type="entry name" value="Flagellin_N"/>
    <property type="match status" value="1"/>
</dbReference>
<reference evidence="8 9" key="1">
    <citation type="submission" date="2017-10" db="EMBL/GenBank/DDBJ databases">
        <title>Nyctiphanis sp. nov., isolated from the stomach of the euphausiid Nyctiphanes simplex (Hansen, 1911) in the Gulf of California.</title>
        <authorList>
            <person name="Gomez-Gil B."/>
            <person name="Aguilar-Mendez M."/>
            <person name="Lopez-Cortes A."/>
            <person name="Gomez-Gutierrez J."/>
            <person name="Roque A."/>
            <person name="Lang E."/>
            <person name="Gonzalez-Castillo A."/>
        </authorList>
    </citation>
    <scope>NUCLEOTIDE SEQUENCE [LARGE SCALE GENOMIC DNA]</scope>
    <source>
        <strain evidence="8 9">CAIM 600</strain>
    </source>
</reference>
<dbReference type="GO" id="GO:0009288">
    <property type="term" value="C:bacterial-type flagellum"/>
    <property type="evidence" value="ECO:0007669"/>
    <property type="project" value="UniProtKB-SubCell"/>
</dbReference>
<name>A0A4Q0YMA4_9GAMM</name>
<gene>
    <name evidence="8" type="ORF">CS022_18400</name>
</gene>
<evidence type="ECO:0000256" key="5">
    <source>
        <dbReference type="SAM" id="Coils"/>
    </source>
</evidence>
<evidence type="ECO:0000256" key="1">
    <source>
        <dbReference type="ARBA" id="ARBA00005709"/>
    </source>
</evidence>
<keyword evidence="8" id="KW-0282">Flagellum</keyword>
<dbReference type="InterPro" id="IPR001029">
    <property type="entry name" value="Flagellin_N"/>
</dbReference>
<dbReference type="OrthoDB" id="9796789at2"/>
<evidence type="ECO:0000259" key="7">
    <source>
        <dbReference type="Pfam" id="PF00700"/>
    </source>
</evidence>
<evidence type="ECO:0000313" key="9">
    <source>
        <dbReference type="Proteomes" id="UP000290287"/>
    </source>
</evidence>
<comment type="similarity">
    <text evidence="1 4">Belongs to the bacterial flagellin family.</text>
</comment>
<feature type="domain" description="Flagellin N-terminal" evidence="6">
    <location>
        <begin position="12"/>
        <end position="141"/>
    </location>
</feature>
<keyword evidence="8" id="KW-0969">Cilium</keyword>
<keyword evidence="9" id="KW-1185">Reference proteome</keyword>
<sequence>MGGHIVNDYQGMMFHRHINHANETNTSSSNKLASGIRINSAGDDAAGLMISNRLISQSRGYDVSMRNINDGISILQTADGAIEESVEILHRMRDLALQAANGSNETKEREALQQEVVALQDELTRIAETTSFGGQKLLNGEFGTRSIQIGAESGEAMQLSLGSIRPDQDEFGGTLFVAKNSMPDNWVVPDGNNYIRLWLENDSQLSEHFELYGKEGDDLQELATRLNSFNGQGTGSLSEDAFRFSVGDDNTLQLFVSEEWRNNNVPIGHNDDTWIYDGDDGSQTLVDILGIKNHTDGDTLNPPNNRKNVTVDDIDLTTISGAQAAVSVIDVAARRLNEQRSEIGAMHSKLEHSLNNLGKNNESIAAANSRIQDTDFGKETVRFTKSSMLQNAGMSMLSQAKSISQSYLQLLR</sequence>
<organism evidence="8 9">
    <name type="scientific">Veronia nyctiphanis</name>
    <dbReference type="NCBI Taxonomy" id="1278244"/>
    <lineage>
        <taxon>Bacteria</taxon>
        <taxon>Pseudomonadati</taxon>
        <taxon>Pseudomonadota</taxon>
        <taxon>Gammaproteobacteria</taxon>
        <taxon>Vibrionales</taxon>
        <taxon>Vibrionaceae</taxon>
        <taxon>Veronia</taxon>
    </lineage>
</organism>
<keyword evidence="3 4" id="KW-0975">Bacterial flagellum</keyword>
<dbReference type="GO" id="GO:0005198">
    <property type="term" value="F:structural molecule activity"/>
    <property type="evidence" value="ECO:0007669"/>
    <property type="project" value="UniProtKB-UniRule"/>
</dbReference>
<dbReference type="Gene3D" id="3.30.70.2120">
    <property type="match status" value="1"/>
</dbReference>
<keyword evidence="2 4" id="KW-0964">Secreted</keyword>
<dbReference type="InterPro" id="IPR042187">
    <property type="entry name" value="Flagellin_C_sub2"/>
</dbReference>
<dbReference type="RefSeq" id="WP_129123464.1">
    <property type="nucleotide sequence ID" value="NZ_PEIB01000028.1"/>
</dbReference>
<dbReference type="PANTHER" id="PTHR42792">
    <property type="entry name" value="FLAGELLIN"/>
    <property type="match status" value="1"/>
</dbReference>
<dbReference type="Gene3D" id="6.10.10.10">
    <property type="entry name" value="Flagellar export chaperone, C-terminal domain"/>
    <property type="match status" value="1"/>
</dbReference>
<evidence type="ECO:0000256" key="4">
    <source>
        <dbReference type="RuleBase" id="RU362073"/>
    </source>
</evidence>
<dbReference type="Pfam" id="PF00700">
    <property type="entry name" value="Flagellin_C"/>
    <property type="match status" value="1"/>
</dbReference>
<evidence type="ECO:0000256" key="3">
    <source>
        <dbReference type="ARBA" id="ARBA00023143"/>
    </source>
</evidence>